<evidence type="ECO:0000256" key="2">
    <source>
        <dbReference type="ARBA" id="ARBA00022679"/>
    </source>
</evidence>
<reference evidence="4 5" key="1">
    <citation type="journal article" date="2018" name="Int. J. Syst. Evol. Microbiol.">
        <title>Lactobacillus bambusae sp. nov., isolated from a traditional fermented Ma-bamboo shoots of Taiwan.</title>
        <authorList>
            <person name="Wang L.-T."/>
        </authorList>
    </citation>
    <scope>NUCLEOTIDE SEQUENCE [LARGE SCALE GENOMIC DNA]</scope>
    <source>
        <strain evidence="4 5">BS-W1</strain>
    </source>
</reference>
<dbReference type="InterPro" id="IPR029063">
    <property type="entry name" value="SAM-dependent_MTases_sf"/>
</dbReference>
<keyword evidence="5" id="KW-1185">Reference proteome</keyword>
<dbReference type="Pfam" id="PF13649">
    <property type="entry name" value="Methyltransf_25"/>
    <property type="match status" value="1"/>
</dbReference>
<dbReference type="CDD" id="cd02440">
    <property type="entry name" value="AdoMet_MTases"/>
    <property type="match status" value="1"/>
</dbReference>
<accession>A0A2V1N1X4</accession>
<dbReference type="PANTHER" id="PTHR43861:SF1">
    <property type="entry name" value="TRANS-ACONITATE 2-METHYLTRANSFERASE"/>
    <property type="match status" value="1"/>
</dbReference>
<feature type="domain" description="Methyltransferase" evidence="3">
    <location>
        <begin position="38"/>
        <end position="133"/>
    </location>
</feature>
<sequence length="247" mass="28031">MENYTTFAELYDELFDPAMYDQWLDFVVSNVKPGDGPVLDLACGTGRLAVMMAKAGYEVSGLDLSAEMLAIADRHAWEVDVTIPWMQGNLLDLAGVTPASVVTCFDDSLNYLADEEEVGLAFSQVEKHLVSGGTFMFDVITPYQTDDLYPGYMYNYHDQHRAFLWSSYGTEIPHEVEHDLTFFVYNEEKQGYDKLNELHHERTYSLATYQELLAKAGFSRVEVSADFGNGEITPETTRWFFTCHKEA</sequence>
<dbReference type="GO" id="GO:0032259">
    <property type="term" value="P:methylation"/>
    <property type="evidence" value="ECO:0007669"/>
    <property type="project" value="UniProtKB-KW"/>
</dbReference>
<organism evidence="4 5">
    <name type="scientific">Levilactobacillus bambusae</name>
    <dbReference type="NCBI Taxonomy" id="2024736"/>
    <lineage>
        <taxon>Bacteria</taxon>
        <taxon>Bacillati</taxon>
        <taxon>Bacillota</taxon>
        <taxon>Bacilli</taxon>
        <taxon>Lactobacillales</taxon>
        <taxon>Lactobacillaceae</taxon>
        <taxon>Levilactobacillus</taxon>
    </lineage>
</organism>
<dbReference type="Gene3D" id="3.40.50.150">
    <property type="entry name" value="Vaccinia Virus protein VP39"/>
    <property type="match status" value="1"/>
</dbReference>
<dbReference type="InterPro" id="IPR041698">
    <property type="entry name" value="Methyltransf_25"/>
</dbReference>
<evidence type="ECO:0000313" key="4">
    <source>
        <dbReference type="EMBL" id="PWG01022.1"/>
    </source>
</evidence>
<name>A0A2V1N1X4_9LACO</name>
<comment type="caution">
    <text evidence="4">The sequence shown here is derived from an EMBL/GenBank/DDBJ whole genome shotgun (WGS) entry which is preliminary data.</text>
</comment>
<keyword evidence="1 4" id="KW-0489">Methyltransferase</keyword>
<dbReference type="GO" id="GO:0008168">
    <property type="term" value="F:methyltransferase activity"/>
    <property type="evidence" value="ECO:0007669"/>
    <property type="project" value="UniProtKB-KW"/>
</dbReference>
<keyword evidence="2 4" id="KW-0808">Transferase</keyword>
<dbReference type="OrthoDB" id="9811589at2"/>
<dbReference type="Proteomes" id="UP000245080">
    <property type="component" value="Unassembled WGS sequence"/>
</dbReference>
<protein>
    <submittedName>
        <fullName evidence="4">SAM-dependent methyltransferase</fullName>
    </submittedName>
</protein>
<dbReference type="PANTHER" id="PTHR43861">
    <property type="entry name" value="TRANS-ACONITATE 2-METHYLTRANSFERASE-RELATED"/>
    <property type="match status" value="1"/>
</dbReference>
<evidence type="ECO:0000313" key="5">
    <source>
        <dbReference type="Proteomes" id="UP000245080"/>
    </source>
</evidence>
<evidence type="ECO:0000256" key="1">
    <source>
        <dbReference type="ARBA" id="ARBA00022603"/>
    </source>
</evidence>
<gene>
    <name evidence="4" type="ORF">DCM90_02280</name>
</gene>
<dbReference type="SUPFAM" id="SSF53335">
    <property type="entry name" value="S-adenosyl-L-methionine-dependent methyltransferases"/>
    <property type="match status" value="1"/>
</dbReference>
<dbReference type="RefSeq" id="WP_109249735.1">
    <property type="nucleotide sequence ID" value="NZ_QCXQ01000001.1"/>
</dbReference>
<dbReference type="AlphaFoldDB" id="A0A2V1N1X4"/>
<evidence type="ECO:0000259" key="3">
    <source>
        <dbReference type="Pfam" id="PF13649"/>
    </source>
</evidence>
<dbReference type="EMBL" id="QCXQ01000001">
    <property type="protein sequence ID" value="PWG01022.1"/>
    <property type="molecule type" value="Genomic_DNA"/>
</dbReference>
<proteinExistence type="predicted"/>
<dbReference type="Gene3D" id="2.20.25.110">
    <property type="entry name" value="S-adenosyl-L-methionine-dependent methyltransferases"/>
    <property type="match status" value="1"/>
</dbReference>